<feature type="transmembrane region" description="Helical" evidence="8">
    <location>
        <begin position="224"/>
        <end position="244"/>
    </location>
</feature>
<evidence type="ECO:0000256" key="4">
    <source>
        <dbReference type="ARBA" id="ARBA00022679"/>
    </source>
</evidence>
<dbReference type="InterPro" id="IPR004657">
    <property type="entry name" value="MenA"/>
</dbReference>
<dbReference type="UniPathway" id="UPA00079">
    <property type="reaction ID" value="UER00168"/>
</dbReference>
<proteinExistence type="inferred from homology"/>
<comment type="similarity">
    <text evidence="8">Belongs to the MenA family. Type 1 subfamily.</text>
</comment>
<evidence type="ECO:0000256" key="9">
    <source>
        <dbReference type="NCBIfam" id="TIGR00751"/>
    </source>
</evidence>
<keyword evidence="2 8" id="KW-0474">Menaquinone biosynthesis</keyword>
<dbReference type="PANTHER" id="PTHR13929">
    <property type="entry name" value="1,4-DIHYDROXY-2-NAPHTHOATE OCTAPRENYLTRANSFERASE"/>
    <property type="match status" value="1"/>
</dbReference>
<keyword evidence="11" id="KW-1185">Reference proteome</keyword>
<evidence type="ECO:0000313" key="11">
    <source>
        <dbReference type="Proteomes" id="UP000191094"/>
    </source>
</evidence>
<dbReference type="PANTHER" id="PTHR13929:SF0">
    <property type="entry name" value="UBIA PRENYLTRANSFERASE DOMAIN-CONTAINING PROTEIN 1"/>
    <property type="match status" value="1"/>
</dbReference>
<keyword evidence="7 8" id="KW-0472">Membrane</keyword>
<dbReference type="Pfam" id="PF01040">
    <property type="entry name" value="UbiA"/>
    <property type="match status" value="1"/>
</dbReference>
<dbReference type="GO" id="GO:0046428">
    <property type="term" value="F:1,4-dihydroxy-2-naphthoate polyprenyltransferase activity"/>
    <property type="evidence" value="ECO:0007669"/>
    <property type="project" value="UniProtKB-UniRule"/>
</dbReference>
<evidence type="ECO:0000256" key="5">
    <source>
        <dbReference type="ARBA" id="ARBA00022692"/>
    </source>
</evidence>
<comment type="caution">
    <text evidence="10">The sequence shown here is derived from an EMBL/GenBank/DDBJ whole genome shotgun (WGS) entry which is preliminary data.</text>
</comment>
<dbReference type="InterPro" id="IPR044878">
    <property type="entry name" value="UbiA_sf"/>
</dbReference>
<dbReference type="GO" id="GO:0009234">
    <property type="term" value="P:menaquinone biosynthetic process"/>
    <property type="evidence" value="ECO:0007669"/>
    <property type="project" value="UniProtKB-UniRule"/>
</dbReference>
<evidence type="ECO:0000313" key="10">
    <source>
        <dbReference type="EMBL" id="OOS19705.1"/>
    </source>
</evidence>
<feature type="transmembrane region" description="Helical" evidence="8">
    <location>
        <begin position="287"/>
        <end position="304"/>
    </location>
</feature>
<dbReference type="AlphaFoldDB" id="A0A1T0CBI0"/>
<dbReference type="RefSeq" id="WP_240494943.1">
    <property type="nucleotide sequence ID" value="NZ_MUYT01000014.1"/>
</dbReference>
<name>A0A1T0CBI0_9GAMM</name>
<dbReference type="Proteomes" id="UP000191094">
    <property type="component" value="Unassembled WGS sequence"/>
</dbReference>
<feature type="transmembrane region" description="Helical" evidence="8">
    <location>
        <begin position="122"/>
        <end position="142"/>
    </location>
</feature>
<dbReference type="HAMAP" id="MF_01937">
    <property type="entry name" value="MenA_1"/>
    <property type="match status" value="1"/>
</dbReference>
<evidence type="ECO:0000256" key="8">
    <source>
        <dbReference type="HAMAP-Rule" id="MF_01937"/>
    </source>
</evidence>
<keyword evidence="3 8" id="KW-1003">Cell membrane</keyword>
<dbReference type="CDD" id="cd13962">
    <property type="entry name" value="PT_UbiA_UBIAD1"/>
    <property type="match status" value="1"/>
</dbReference>
<dbReference type="EC" id="2.5.1.74" evidence="8 9"/>
<accession>A0A1T0CBI0</accession>
<dbReference type="STRING" id="90241.B0682_08135"/>
<dbReference type="GO" id="GO:0042371">
    <property type="term" value="P:vitamin K biosynthetic process"/>
    <property type="evidence" value="ECO:0007669"/>
    <property type="project" value="TreeGrafter"/>
</dbReference>
<feature type="transmembrane region" description="Helical" evidence="8">
    <location>
        <begin position="97"/>
        <end position="116"/>
    </location>
</feature>
<dbReference type="GO" id="GO:0005886">
    <property type="term" value="C:plasma membrane"/>
    <property type="evidence" value="ECO:0007669"/>
    <property type="project" value="UniProtKB-SubCell"/>
</dbReference>
<comment type="function">
    <text evidence="8">Conversion of 1,4-dihydroxy-2-naphthoate (DHNA) to demethylmenaquinone (DMK).</text>
</comment>
<keyword evidence="5 8" id="KW-0812">Transmembrane</keyword>
<dbReference type="NCBIfam" id="TIGR00751">
    <property type="entry name" value="menA"/>
    <property type="match status" value="1"/>
</dbReference>
<keyword evidence="6 8" id="KW-1133">Transmembrane helix</keyword>
<gene>
    <name evidence="8" type="primary">menA</name>
    <name evidence="10" type="ORF">B0682_08135</name>
</gene>
<evidence type="ECO:0000256" key="3">
    <source>
        <dbReference type="ARBA" id="ARBA00022475"/>
    </source>
</evidence>
<evidence type="ECO:0000256" key="6">
    <source>
        <dbReference type="ARBA" id="ARBA00022989"/>
    </source>
</evidence>
<evidence type="ECO:0000256" key="1">
    <source>
        <dbReference type="ARBA" id="ARBA00004141"/>
    </source>
</evidence>
<dbReference type="InterPro" id="IPR026046">
    <property type="entry name" value="UBIAD1"/>
</dbReference>
<dbReference type="InterPro" id="IPR000537">
    <property type="entry name" value="UbiA_prenyltransferase"/>
</dbReference>
<organism evidence="10 11">
    <name type="scientific">Lwoffella lincolnii</name>
    <dbReference type="NCBI Taxonomy" id="90241"/>
    <lineage>
        <taxon>Bacteria</taxon>
        <taxon>Pseudomonadati</taxon>
        <taxon>Pseudomonadota</taxon>
        <taxon>Gammaproteobacteria</taxon>
        <taxon>Moraxellales</taxon>
        <taxon>Moraxellaceae</taxon>
        <taxon>Lwoffella</taxon>
    </lineage>
</organism>
<comment type="subcellular location">
    <subcellularLocation>
        <location evidence="8">Cell membrane</location>
        <topology evidence="8">Multi-pass membrane protein</topology>
    </subcellularLocation>
    <subcellularLocation>
        <location evidence="1">Membrane</location>
        <topology evidence="1">Multi-pass membrane protein</topology>
    </subcellularLocation>
</comment>
<reference evidence="10 11" key="1">
    <citation type="submission" date="2017-02" db="EMBL/GenBank/DDBJ databases">
        <title>Draft genome sequence of Moraxella lincolnii CCUG 9405T type strain.</title>
        <authorList>
            <person name="Salva-Serra F."/>
            <person name="Engstrom-Jakobsson H."/>
            <person name="Thorell K."/>
            <person name="Jaen-Luchoro D."/>
            <person name="Gonzales-Siles L."/>
            <person name="Karlsson R."/>
            <person name="Yazdan S."/>
            <person name="Boulund F."/>
            <person name="Johnning A."/>
            <person name="Engstrand L."/>
            <person name="Kristiansson E."/>
            <person name="Moore E."/>
        </authorList>
    </citation>
    <scope>NUCLEOTIDE SEQUENCE [LARGE SCALE GENOMIC DNA]</scope>
    <source>
        <strain evidence="10 11">CCUG 9405</strain>
    </source>
</reference>
<evidence type="ECO:0000256" key="7">
    <source>
        <dbReference type="ARBA" id="ARBA00023136"/>
    </source>
</evidence>
<protein>
    <recommendedName>
        <fullName evidence="8 9">1,4-dihydroxy-2-naphthoate octaprenyltransferase</fullName>
        <shortName evidence="8">DHNA-octaprenyltransferase</shortName>
        <ecNumber evidence="8 9">2.5.1.74</ecNumber>
    </recommendedName>
</protein>
<comment type="pathway">
    <text evidence="8">Quinol/quinone metabolism; menaquinone biosynthesis; menaquinol from 1,4-dihydroxy-2-naphthoate: step 1/2.</text>
</comment>
<feature type="transmembrane region" description="Helical" evidence="8">
    <location>
        <begin position="179"/>
        <end position="197"/>
    </location>
</feature>
<dbReference type="Gene3D" id="1.10.357.140">
    <property type="entry name" value="UbiA prenyltransferase"/>
    <property type="match status" value="1"/>
</dbReference>
<comment type="catalytic activity">
    <reaction evidence="8">
        <text>an all-trans-polyprenyl diphosphate + 1,4-dihydroxy-2-naphthoate + H(+) = a 2-demethylmenaquinol + CO2 + diphosphate</text>
        <dbReference type="Rhea" id="RHEA:26478"/>
        <dbReference type="Rhea" id="RHEA-COMP:9563"/>
        <dbReference type="Rhea" id="RHEA-COMP:9564"/>
        <dbReference type="ChEBI" id="CHEBI:11173"/>
        <dbReference type="ChEBI" id="CHEBI:15378"/>
        <dbReference type="ChEBI" id="CHEBI:16526"/>
        <dbReference type="ChEBI" id="CHEBI:33019"/>
        <dbReference type="ChEBI" id="CHEBI:55437"/>
        <dbReference type="ChEBI" id="CHEBI:58914"/>
        <dbReference type="EC" id="2.5.1.74"/>
    </reaction>
</comment>
<dbReference type="PIRSF" id="PIRSF005355">
    <property type="entry name" value="UBIAD1"/>
    <property type="match status" value="1"/>
</dbReference>
<feature type="transmembrane region" description="Helical" evidence="8">
    <location>
        <begin position="154"/>
        <end position="173"/>
    </location>
</feature>
<dbReference type="EMBL" id="MUYT01000014">
    <property type="protein sequence ID" value="OOS19705.1"/>
    <property type="molecule type" value="Genomic_DNA"/>
</dbReference>
<feature type="transmembrane region" description="Helical" evidence="8">
    <location>
        <begin position="40"/>
        <end position="60"/>
    </location>
</feature>
<sequence length="309" mass="34874">MIKHWIQLARPRTFPLAVASIICGTSMAYAQLERFTIKQWGIFALTLFVALNLQILSNMANDYGDGTKGTDTHRDATSPQRLTAHGHVIAISLKRAIIIWALFTFGCGMGLLWLGFDDLTDFLWFLAFGISAIIAAMAYTMGKRPYGYRAMGEVAVLIFFGWMGVLGSAYLQLREIRLSMWLPATGCGLLCACVLYINNMRDRPNDQQAGKITLAVLLGLERMYHGYIVLVITAIVCHTLYAIMQKRLTAWLWLLAMPWVFRHIQAIKASKHKPNRHLAIGQELKPIIFITLLINLLFAISQTQKTEFF</sequence>
<keyword evidence="4 8" id="KW-0808">Transferase</keyword>
<evidence type="ECO:0000256" key="2">
    <source>
        <dbReference type="ARBA" id="ARBA00022428"/>
    </source>
</evidence>